<reference evidence="2 3" key="1">
    <citation type="journal article" date="2019" name="ISME J.">
        <title>Insights into ecological role of a new deltaproteobacterial order Candidatus Acidulodesulfobacterales by metagenomics and metatranscriptomics.</title>
        <authorList>
            <person name="Tan S."/>
            <person name="Liu J."/>
            <person name="Fang Y."/>
            <person name="Hedlund B.P."/>
            <person name="Lian Z.H."/>
            <person name="Huang L.Y."/>
            <person name="Li J.T."/>
            <person name="Huang L.N."/>
            <person name="Li W.J."/>
            <person name="Jiang H.C."/>
            <person name="Dong H.L."/>
            <person name="Shu W.S."/>
        </authorList>
    </citation>
    <scope>NUCLEOTIDE SEQUENCE [LARGE SCALE GENOMIC DNA]</scope>
    <source>
        <strain evidence="2">AP1</strain>
    </source>
</reference>
<dbReference type="EMBL" id="SGBB01000025">
    <property type="protein sequence ID" value="RZD17711.1"/>
    <property type="molecule type" value="Genomic_DNA"/>
</dbReference>
<keyword evidence="1" id="KW-0812">Transmembrane</keyword>
<comment type="caution">
    <text evidence="2">The sequence shown here is derived from an EMBL/GenBank/DDBJ whole genome shotgun (WGS) entry which is preliminary data.</text>
</comment>
<dbReference type="AlphaFoldDB" id="A0A519BKB6"/>
<feature type="transmembrane region" description="Helical" evidence="1">
    <location>
        <begin position="32"/>
        <end position="50"/>
    </location>
</feature>
<sequence>MLYQILFQILNYSGLLATLLAVWFFSSHKYKLGFLISILSCILWIAIAYIDNVPSLLILNAILLILDIRGYFKKDIQKITREIIENEN</sequence>
<feature type="transmembrane region" description="Helical" evidence="1">
    <location>
        <begin position="6"/>
        <end position="25"/>
    </location>
</feature>
<evidence type="ECO:0000256" key="1">
    <source>
        <dbReference type="SAM" id="Phobius"/>
    </source>
</evidence>
<dbReference type="Proteomes" id="UP000319296">
    <property type="component" value="Unassembled WGS sequence"/>
</dbReference>
<accession>A0A519BKB6</accession>
<name>A0A519BKB6_9DELT</name>
<organism evidence="2 3">
    <name type="scientific">Candidatus Acididesulfobacter diazotrophicus</name>
    <dbReference type="NCBI Taxonomy" id="2597226"/>
    <lineage>
        <taxon>Bacteria</taxon>
        <taxon>Deltaproteobacteria</taxon>
        <taxon>Candidatus Acidulodesulfobacterales</taxon>
        <taxon>Candidatus Acididesulfobacter</taxon>
    </lineage>
</organism>
<gene>
    <name evidence="2" type="ORF">EVG15_09860</name>
</gene>
<feature type="transmembrane region" description="Helical" evidence="1">
    <location>
        <begin position="56"/>
        <end position="72"/>
    </location>
</feature>
<evidence type="ECO:0000313" key="3">
    <source>
        <dbReference type="Proteomes" id="UP000319296"/>
    </source>
</evidence>
<protein>
    <submittedName>
        <fullName evidence="2">Uncharacterized protein</fullName>
    </submittedName>
</protein>
<evidence type="ECO:0000313" key="2">
    <source>
        <dbReference type="EMBL" id="RZD17711.1"/>
    </source>
</evidence>
<keyword evidence="1" id="KW-1133">Transmembrane helix</keyword>
<keyword evidence="1" id="KW-0472">Membrane</keyword>
<proteinExistence type="predicted"/>